<dbReference type="OrthoDB" id="24161at2759"/>
<dbReference type="EMBL" id="GL883013">
    <property type="protein sequence ID" value="EGG19792.1"/>
    <property type="molecule type" value="Genomic_DNA"/>
</dbReference>
<proteinExistence type="predicted"/>
<evidence type="ECO:0000313" key="2">
    <source>
        <dbReference type="Proteomes" id="UP000007797"/>
    </source>
</evidence>
<dbReference type="RefSeq" id="XP_004358138.1">
    <property type="nucleotide sequence ID" value="XM_004358081.1"/>
</dbReference>
<name>F4PWY9_CACFS</name>
<protein>
    <submittedName>
        <fullName evidence="1">Uncharacterized protein</fullName>
    </submittedName>
</protein>
<evidence type="ECO:0000313" key="1">
    <source>
        <dbReference type="EMBL" id="EGG19792.1"/>
    </source>
</evidence>
<accession>F4PWY9</accession>
<keyword evidence="2" id="KW-1185">Reference proteome</keyword>
<sequence length="400" mass="46461">MSKKEFMEQTLESDTTTTIFFTEIELKRKYKDELIKIGQRFGVACSTRDTKDIIIRKIMEKQNNPLNQFNRGTLEYALPWIIITKILDYVWASSQVCTCYHSQAAIQQVEDIKNTPKLYDNPETWLYCQRETAKAHLDNPFCPFKSLKNVYLYRNSSDSLVEFKNVIFNRVQKLKLGTPLDTKPFSKLFGNIRSLTSGAKFIKPNISPFKNLVSINFINGYEDVVEKSISTNVHISQSQPQSLPPLPFPLPPLLPTLPFHLIEKIIKYSWNGYYCTCHFDKPCDPRESSLSFLCSEYKNVKSKCLVHRDVVPDLQGQSNQPSHIARINQLRFSLTMICKRLFSFISKQLFTSVGWCIWTRYWATFTDRHYSNPFCLFVSRVYSLESLTCLDISMTVVWTG</sequence>
<dbReference type="KEGG" id="dfa:DFA_06894"/>
<dbReference type="GeneID" id="14872029"/>
<dbReference type="Proteomes" id="UP000007797">
    <property type="component" value="Unassembled WGS sequence"/>
</dbReference>
<dbReference type="AlphaFoldDB" id="F4PWY9"/>
<organism evidence="1 2">
    <name type="scientific">Cavenderia fasciculata</name>
    <name type="common">Slime mold</name>
    <name type="synonym">Dictyostelium fasciculatum</name>
    <dbReference type="NCBI Taxonomy" id="261658"/>
    <lineage>
        <taxon>Eukaryota</taxon>
        <taxon>Amoebozoa</taxon>
        <taxon>Evosea</taxon>
        <taxon>Eumycetozoa</taxon>
        <taxon>Dictyostelia</taxon>
        <taxon>Acytosteliales</taxon>
        <taxon>Cavenderiaceae</taxon>
        <taxon>Cavenderia</taxon>
    </lineage>
</organism>
<gene>
    <name evidence="1" type="ORF">DFA_06894</name>
</gene>
<reference evidence="2" key="1">
    <citation type="journal article" date="2011" name="Genome Res.">
        <title>Phylogeny-wide analysis of social amoeba genomes highlights ancient origins for complex intercellular communication.</title>
        <authorList>
            <person name="Heidel A.J."/>
            <person name="Lawal H.M."/>
            <person name="Felder M."/>
            <person name="Schilde C."/>
            <person name="Helps N.R."/>
            <person name="Tunggal B."/>
            <person name="Rivero F."/>
            <person name="John U."/>
            <person name="Schleicher M."/>
            <person name="Eichinger L."/>
            <person name="Platzer M."/>
            <person name="Noegel A.A."/>
            <person name="Schaap P."/>
            <person name="Gloeckner G."/>
        </authorList>
    </citation>
    <scope>NUCLEOTIDE SEQUENCE [LARGE SCALE GENOMIC DNA]</scope>
    <source>
        <strain evidence="2">SH3</strain>
    </source>
</reference>